<protein>
    <submittedName>
        <fullName evidence="1">Uncharacterized protein</fullName>
    </submittedName>
</protein>
<dbReference type="RefSeq" id="XP_041288935.1">
    <property type="nucleotide sequence ID" value="XM_041431687.1"/>
</dbReference>
<reference evidence="1" key="1">
    <citation type="journal article" date="2020" name="New Phytol.">
        <title>Comparative genomics reveals dynamic genome evolution in host specialist ectomycorrhizal fungi.</title>
        <authorList>
            <person name="Lofgren L.A."/>
            <person name="Nguyen N.H."/>
            <person name="Vilgalys R."/>
            <person name="Ruytinx J."/>
            <person name="Liao H.L."/>
            <person name="Branco S."/>
            <person name="Kuo A."/>
            <person name="LaButti K."/>
            <person name="Lipzen A."/>
            <person name="Andreopoulos W."/>
            <person name="Pangilinan J."/>
            <person name="Riley R."/>
            <person name="Hundley H."/>
            <person name="Na H."/>
            <person name="Barry K."/>
            <person name="Grigoriev I.V."/>
            <person name="Stajich J.E."/>
            <person name="Kennedy P.G."/>
        </authorList>
    </citation>
    <scope>NUCLEOTIDE SEQUENCE</scope>
    <source>
        <strain evidence="1">FC423</strain>
    </source>
</reference>
<accession>A0A9P7EYY4</accession>
<feature type="non-terminal residue" evidence="1">
    <location>
        <position position="130"/>
    </location>
</feature>
<evidence type="ECO:0000313" key="1">
    <source>
        <dbReference type="EMBL" id="KAG2098687.1"/>
    </source>
</evidence>
<dbReference type="GeneID" id="64693946"/>
<comment type="caution">
    <text evidence="1">The sequence shown here is derived from an EMBL/GenBank/DDBJ whole genome shotgun (WGS) entry which is preliminary data.</text>
</comment>
<name>A0A9P7EYY4_9AGAM</name>
<evidence type="ECO:0000313" key="2">
    <source>
        <dbReference type="Proteomes" id="UP000823399"/>
    </source>
</evidence>
<organism evidence="1 2">
    <name type="scientific">Suillus discolor</name>
    <dbReference type="NCBI Taxonomy" id="1912936"/>
    <lineage>
        <taxon>Eukaryota</taxon>
        <taxon>Fungi</taxon>
        <taxon>Dikarya</taxon>
        <taxon>Basidiomycota</taxon>
        <taxon>Agaricomycotina</taxon>
        <taxon>Agaricomycetes</taxon>
        <taxon>Agaricomycetidae</taxon>
        <taxon>Boletales</taxon>
        <taxon>Suillineae</taxon>
        <taxon>Suillaceae</taxon>
        <taxon>Suillus</taxon>
    </lineage>
</organism>
<gene>
    <name evidence="1" type="ORF">F5147DRAFT_582929</name>
</gene>
<sequence>LQNAEALVAHCEMLLSVDERWVIGGKEYSRFKEEATQGKYCAALDELEHLVVMRLFELSKLSLSGTGYKLRQQISKALQQCLDIIRNTINYYNIQAEALTPPRLKIAWKDIVEYSSLSEFDLLHNSHTNI</sequence>
<dbReference type="EMBL" id="JABBWM010000060">
    <property type="protein sequence ID" value="KAG2098687.1"/>
    <property type="molecule type" value="Genomic_DNA"/>
</dbReference>
<dbReference type="Proteomes" id="UP000823399">
    <property type="component" value="Unassembled WGS sequence"/>
</dbReference>
<keyword evidence="2" id="KW-1185">Reference proteome</keyword>
<dbReference type="OrthoDB" id="2676448at2759"/>
<proteinExistence type="predicted"/>
<dbReference type="AlphaFoldDB" id="A0A9P7EYY4"/>